<keyword evidence="2" id="KW-0963">Cytoplasm</keyword>
<dbReference type="InterPro" id="IPR006016">
    <property type="entry name" value="UspA"/>
</dbReference>
<sequence length="158" mass="17620">MSVYQKILVAIDQSPRSEEVFKQATELAKLQGAKLMLLHCLTLPRSNQDFGDRYNANLDKFMQQAQAQVNDSMEATRKWMNGFVHDAENLGVEVDWDWRIGEAGHQLCAVAKDWGADLIVLGRRGHQGLKEVVLGSVSNYVLHRAPCSVMVIQGQPAA</sequence>
<evidence type="ECO:0000256" key="1">
    <source>
        <dbReference type="ARBA" id="ARBA00008791"/>
    </source>
</evidence>
<dbReference type="Pfam" id="PF00582">
    <property type="entry name" value="Usp"/>
    <property type="match status" value="1"/>
</dbReference>
<name>A0A0C1Y403_9CYAN</name>
<gene>
    <name evidence="4" type="ORF">QQ91_012915</name>
</gene>
<reference evidence="4" key="1">
    <citation type="submission" date="2014-11" db="EMBL/GenBank/DDBJ databases">
        <authorList>
            <person name="Malar M.C."/>
            <person name="Sen D."/>
            <person name="Tripathy S."/>
        </authorList>
    </citation>
    <scope>NUCLEOTIDE SEQUENCE</scope>
    <source>
        <strain evidence="4">BDU141951</strain>
    </source>
</reference>
<dbReference type="InterPro" id="IPR014729">
    <property type="entry name" value="Rossmann-like_a/b/a_fold"/>
</dbReference>
<dbReference type="PANTHER" id="PTHR46268:SF8">
    <property type="entry name" value="UNIVERSAL STRESS PROTEIN SLL1388"/>
    <property type="match status" value="1"/>
</dbReference>
<accession>A0A0C1Y403</accession>
<dbReference type="EMBL" id="JTHE02000003">
    <property type="protein sequence ID" value="NEV68016.1"/>
    <property type="molecule type" value="Genomic_DNA"/>
</dbReference>
<dbReference type="PIRSF" id="PIRSF006276">
    <property type="entry name" value="UspA"/>
    <property type="match status" value="1"/>
</dbReference>
<dbReference type="CDD" id="cd00293">
    <property type="entry name" value="USP-like"/>
    <property type="match status" value="1"/>
</dbReference>
<feature type="domain" description="UspA" evidence="3">
    <location>
        <begin position="4"/>
        <end position="152"/>
    </location>
</feature>
<comment type="similarity">
    <text evidence="1 2">Belongs to the universal stress protein A family.</text>
</comment>
<comment type="caution">
    <text evidence="4">The sequence shown here is derived from an EMBL/GenBank/DDBJ whole genome shotgun (WGS) entry which is preliminary data.</text>
</comment>
<dbReference type="SUPFAM" id="SSF52402">
    <property type="entry name" value="Adenine nucleotide alpha hydrolases-like"/>
    <property type="match status" value="1"/>
</dbReference>
<organism evidence="4">
    <name type="scientific">Lyngbya confervoides BDU141951</name>
    <dbReference type="NCBI Taxonomy" id="1574623"/>
    <lineage>
        <taxon>Bacteria</taxon>
        <taxon>Bacillati</taxon>
        <taxon>Cyanobacteriota</taxon>
        <taxon>Cyanophyceae</taxon>
        <taxon>Oscillatoriophycideae</taxon>
        <taxon>Oscillatoriales</taxon>
        <taxon>Microcoleaceae</taxon>
        <taxon>Lyngbya</taxon>
    </lineage>
</organism>
<proteinExistence type="inferred from homology"/>
<protein>
    <recommendedName>
        <fullName evidence="2">Universal stress protein</fullName>
    </recommendedName>
</protein>
<dbReference type="PANTHER" id="PTHR46268">
    <property type="entry name" value="STRESS RESPONSE PROTEIN NHAX"/>
    <property type="match status" value="1"/>
</dbReference>
<comment type="subcellular location">
    <subcellularLocation>
        <location evidence="2">Cytoplasm</location>
    </subcellularLocation>
</comment>
<dbReference type="Gene3D" id="3.40.50.620">
    <property type="entry name" value="HUPs"/>
    <property type="match status" value="1"/>
</dbReference>
<dbReference type="GO" id="GO:0005737">
    <property type="term" value="C:cytoplasm"/>
    <property type="evidence" value="ECO:0007669"/>
    <property type="project" value="UniProtKB-SubCell"/>
</dbReference>
<evidence type="ECO:0000259" key="3">
    <source>
        <dbReference type="Pfam" id="PF00582"/>
    </source>
</evidence>
<reference evidence="4" key="3">
    <citation type="submission" date="2020-02" db="EMBL/GenBank/DDBJ databases">
        <authorList>
            <person name="Sarangi A.N."/>
            <person name="Ghosh S."/>
            <person name="Mukherjee M."/>
            <person name="Tripathy S."/>
        </authorList>
    </citation>
    <scope>NUCLEOTIDE SEQUENCE</scope>
    <source>
        <strain evidence="4">BDU141951</strain>
    </source>
</reference>
<dbReference type="InterPro" id="IPR006015">
    <property type="entry name" value="Universal_stress_UspA"/>
</dbReference>
<dbReference type="PRINTS" id="PR01438">
    <property type="entry name" value="UNVRSLSTRESS"/>
</dbReference>
<reference evidence="4" key="2">
    <citation type="journal article" date="2015" name="Genome Announc.">
        <title>Draft Genome Sequence of Filamentous Marine Cyanobacterium Lyngbya confervoides Strain BDU141951.</title>
        <authorList>
            <person name="Chandrababunaidu M.M."/>
            <person name="Sen D."/>
            <person name="Tripathy S."/>
        </authorList>
    </citation>
    <scope>NUCLEOTIDE SEQUENCE</scope>
    <source>
        <strain evidence="4">BDU141951</strain>
    </source>
</reference>
<dbReference type="AlphaFoldDB" id="A0A0C1Y403"/>
<evidence type="ECO:0000313" key="4">
    <source>
        <dbReference type="EMBL" id="NEV68016.1"/>
    </source>
</evidence>
<evidence type="ECO:0000256" key="2">
    <source>
        <dbReference type="PIRNR" id="PIRNR006276"/>
    </source>
</evidence>